<evidence type="ECO:0000313" key="1">
    <source>
        <dbReference type="EMBL" id="KAG0439582.1"/>
    </source>
</evidence>
<organism evidence="1 2">
    <name type="scientific">Ixodes persulcatus</name>
    <name type="common">Taiga tick</name>
    <dbReference type="NCBI Taxonomy" id="34615"/>
    <lineage>
        <taxon>Eukaryota</taxon>
        <taxon>Metazoa</taxon>
        <taxon>Ecdysozoa</taxon>
        <taxon>Arthropoda</taxon>
        <taxon>Chelicerata</taxon>
        <taxon>Arachnida</taxon>
        <taxon>Acari</taxon>
        <taxon>Parasitiformes</taxon>
        <taxon>Ixodida</taxon>
        <taxon>Ixodoidea</taxon>
        <taxon>Ixodidae</taxon>
        <taxon>Ixodinae</taxon>
        <taxon>Ixodes</taxon>
    </lineage>
</organism>
<name>A0AC60QSX6_IXOPE</name>
<keyword evidence="2" id="KW-1185">Reference proteome</keyword>
<evidence type="ECO:0000313" key="2">
    <source>
        <dbReference type="Proteomes" id="UP000805193"/>
    </source>
</evidence>
<reference evidence="1 2" key="1">
    <citation type="journal article" date="2020" name="Cell">
        <title>Large-Scale Comparative Analyses of Tick Genomes Elucidate Their Genetic Diversity and Vector Capacities.</title>
        <authorList>
            <consortium name="Tick Genome and Microbiome Consortium (TIGMIC)"/>
            <person name="Jia N."/>
            <person name="Wang J."/>
            <person name="Shi W."/>
            <person name="Du L."/>
            <person name="Sun Y."/>
            <person name="Zhan W."/>
            <person name="Jiang J.F."/>
            <person name="Wang Q."/>
            <person name="Zhang B."/>
            <person name="Ji P."/>
            <person name="Bell-Sakyi L."/>
            <person name="Cui X.M."/>
            <person name="Yuan T.T."/>
            <person name="Jiang B.G."/>
            <person name="Yang W.F."/>
            <person name="Lam T.T."/>
            <person name="Chang Q.C."/>
            <person name="Ding S.J."/>
            <person name="Wang X.J."/>
            <person name="Zhu J.G."/>
            <person name="Ruan X.D."/>
            <person name="Zhao L."/>
            <person name="Wei J.T."/>
            <person name="Ye R.Z."/>
            <person name="Que T.C."/>
            <person name="Du C.H."/>
            <person name="Zhou Y.H."/>
            <person name="Cheng J.X."/>
            <person name="Dai P.F."/>
            <person name="Guo W.B."/>
            <person name="Han X.H."/>
            <person name="Huang E.J."/>
            <person name="Li L.F."/>
            <person name="Wei W."/>
            <person name="Gao Y.C."/>
            <person name="Liu J.Z."/>
            <person name="Shao H.Z."/>
            <person name="Wang X."/>
            <person name="Wang C.C."/>
            <person name="Yang T.C."/>
            <person name="Huo Q.B."/>
            <person name="Li W."/>
            <person name="Chen H.Y."/>
            <person name="Chen S.E."/>
            <person name="Zhou L.G."/>
            <person name="Ni X.B."/>
            <person name="Tian J.H."/>
            <person name="Sheng Y."/>
            <person name="Liu T."/>
            <person name="Pan Y.S."/>
            <person name="Xia L.Y."/>
            <person name="Li J."/>
            <person name="Zhao F."/>
            <person name="Cao W.C."/>
        </authorList>
    </citation>
    <scope>NUCLEOTIDE SEQUENCE [LARGE SCALE GENOMIC DNA]</scope>
    <source>
        <strain evidence="1">Iper-2018</strain>
    </source>
</reference>
<accession>A0AC60QSX6</accession>
<feature type="non-terminal residue" evidence="1">
    <location>
        <position position="324"/>
    </location>
</feature>
<gene>
    <name evidence="1" type="ORF">HPB47_016598</name>
</gene>
<sequence length="324" mass="35267">MALCSRNAVVGETEVPLGDFTTESPQFSVSIEGLFQLRPVPADAEWLGSVQPEYRPIVGVHVEIREEPMHSEPRSELPERAAASGPPDVPTSLANDNERTPPRARSRDRPAPSPTRAAHSTSPLQRRRNVEFSPPQKLDRQQNLPPSAPLGGASGSGSAQSQFPFGDDCARRAEVIDLTNDREPHSFHHYVLSLDIRSLLLRAAKGGSTQCYVRYHYPFLGTTVPFRSRPPTVVRPGTSATVVGGYASYHFAANSDMVEAAFTEVPLSVDVVSIDGHMERLLGTADFSLSPVLSCPTSTFVQDGSRKLGSRRVRTSKASLLDTR</sequence>
<proteinExistence type="predicted"/>
<dbReference type="EMBL" id="JABSTQ010005326">
    <property type="protein sequence ID" value="KAG0439582.1"/>
    <property type="molecule type" value="Genomic_DNA"/>
</dbReference>
<comment type="caution">
    <text evidence="1">The sequence shown here is derived from an EMBL/GenBank/DDBJ whole genome shotgun (WGS) entry which is preliminary data.</text>
</comment>
<dbReference type="Proteomes" id="UP000805193">
    <property type="component" value="Unassembled WGS sequence"/>
</dbReference>
<protein>
    <submittedName>
        <fullName evidence="1">Uncharacterized protein</fullName>
    </submittedName>
</protein>